<reference evidence="1" key="1">
    <citation type="journal article" date="2023" name="Mol. Phylogenet. Evol.">
        <title>Genome-scale phylogeny and comparative genomics of the fungal order Sordariales.</title>
        <authorList>
            <person name="Hensen N."/>
            <person name="Bonometti L."/>
            <person name="Westerberg I."/>
            <person name="Brannstrom I.O."/>
            <person name="Guillou S."/>
            <person name="Cros-Aarteil S."/>
            <person name="Calhoun S."/>
            <person name="Haridas S."/>
            <person name="Kuo A."/>
            <person name="Mondo S."/>
            <person name="Pangilinan J."/>
            <person name="Riley R."/>
            <person name="LaButti K."/>
            <person name="Andreopoulos B."/>
            <person name="Lipzen A."/>
            <person name="Chen C."/>
            <person name="Yan M."/>
            <person name="Daum C."/>
            <person name="Ng V."/>
            <person name="Clum A."/>
            <person name="Steindorff A."/>
            <person name="Ohm R.A."/>
            <person name="Martin F."/>
            <person name="Silar P."/>
            <person name="Natvig D.O."/>
            <person name="Lalanne C."/>
            <person name="Gautier V."/>
            <person name="Ament-Velasquez S.L."/>
            <person name="Kruys A."/>
            <person name="Hutchinson M.I."/>
            <person name="Powell A.J."/>
            <person name="Barry K."/>
            <person name="Miller A.N."/>
            <person name="Grigoriev I.V."/>
            <person name="Debuchy R."/>
            <person name="Gladieux P."/>
            <person name="Hiltunen Thoren M."/>
            <person name="Johannesson H."/>
        </authorList>
    </citation>
    <scope>NUCLEOTIDE SEQUENCE</scope>
    <source>
        <strain evidence="1">CBS 123565</strain>
    </source>
</reference>
<dbReference type="EMBL" id="MU853426">
    <property type="protein sequence ID" value="KAK4131264.1"/>
    <property type="molecule type" value="Genomic_DNA"/>
</dbReference>
<organism evidence="1 2">
    <name type="scientific">Trichocladium antarcticum</name>
    <dbReference type="NCBI Taxonomy" id="1450529"/>
    <lineage>
        <taxon>Eukaryota</taxon>
        <taxon>Fungi</taxon>
        <taxon>Dikarya</taxon>
        <taxon>Ascomycota</taxon>
        <taxon>Pezizomycotina</taxon>
        <taxon>Sordariomycetes</taxon>
        <taxon>Sordariomycetidae</taxon>
        <taxon>Sordariales</taxon>
        <taxon>Chaetomiaceae</taxon>
        <taxon>Trichocladium</taxon>
    </lineage>
</organism>
<evidence type="ECO:0000313" key="1">
    <source>
        <dbReference type="EMBL" id="KAK4131264.1"/>
    </source>
</evidence>
<name>A0AAN6UEL9_9PEZI</name>
<comment type="caution">
    <text evidence="1">The sequence shown here is derived from an EMBL/GenBank/DDBJ whole genome shotgun (WGS) entry which is preliminary data.</text>
</comment>
<protein>
    <submittedName>
        <fullName evidence="1">Uncharacterized protein</fullName>
    </submittedName>
</protein>
<proteinExistence type="predicted"/>
<dbReference type="Proteomes" id="UP001304895">
    <property type="component" value="Unassembled WGS sequence"/>
</dbReference>
<evidence type="ECO:0000313" key="2">
    <source>
        <dbReference type="Proteomes" id="UP001304895"/>
    </source>
</evidence>
<accession>A0AAN6UEL9</accession>
<gene>
    <name evidence="1" type="ORF">BT67DRAFT_451810</name>
</gene>
<sequence>MANDLPADLALPTNLALPPDLTPLIAPASYAECPHVESLQWYGPAKMHPAHLGDRLQGGRFLIVAKLDHENHSLSWLCRDTVHHRWRRVAIIFGSDAITQLWHGGAQRRLRERRRLADDDHHQARADLWGEPLEIFWERGPSATHCCVVLPLNGPWGLFRQEIWDKTTVSERWLVRQCGRLRGPGGGAAPESVHDITTEEMVRILGRPQIIPVTDELWERWVYMPNVRREHVPRYLVLRPARIEEDWEFWLSPDAFETYKA</sequence>
<keyword evidence="2" id="KW-1185">Reference proteome</keyword>
<dbReference type="AlphaFoldDB" id="A0AAN6UEL9"/>
<reference evidence="1" key="2">
    <citation type="submission" date="2023-05" db="EMBL/GenBank/DDBJ databases">
        <authorList>
            <consortium name="Lawrence Berkeley National Laboratory"/>
            <person name="Steindorff A."/>
            <person name="Hensen N."/>
            <person name="Bonometti L."/>
            <person name="Westerberg I."/>
            <person name="Brannstrom I.O."/>
            <person name="Guillou S."/>
            <person name="Cros-Aarteil S."/>
            <person name="Calhoun S."/>
            <person name="Haridas S."/>
            <person name="Kuo A."/>
            <person name="Mondo S."/>
            <person name="Pangilinan J."/>
            <person name="Riley R."/>
            <person name="Labutti K."/>
            <person name="Andreopoulos B."/>
            <person name="Lipzen A."/>
            <person name="Chen C."/>
            <person name="Yanf M."/>
            <person name="Daum C."/>
            <person name="Ng V."/>
            <person name="Clum A."/>
            <person name="Ohm R."/>
            <person name="Martin F."/>
            <person name="Silar P."/>
            <person name="Natvig D."/>
            <person name="Lalanne C."/>
            <person name="Gautier V."/>
            <person name="Ament-Velasquez S.L."/>
            <person name="Kruys A."/>
            <person name="Hutchinson M.I."/>
            <person name="Powell A.J."/>
            <person name="Barry K."/>
            <person name="Miller A.N."/>
            <person name="Grigoriev I.V."/>
            <person name="Debuchy R."/>
            <person name="Gladieux P."/>
            <person name="Thoren M.H."/>
            <person name="Johannesson H."/>
        </authorList>
    </citation>
    <scope>NUCLEOTIDE SEQUENCE</scope>
    <source>
        <strain evidence="1">CBS 123565</strain>
    </source>
</reference>
<dbReference type="Gene3D" id="3.30.200.20">
    <property type="entry name" value="Phosphorylase Kinase, domain 1"/>
    <property type="match status" value="1"/>
</dbReference>